<accession>A0AAJ2UKU8</accession>
<dbReference type="InterPro" id="IPR026988">
    <property type="entry name" value="YaaC-like"/>
</dbReference>
<comment type="caution">
    <text evidence="1">The sequence shown here is derived from an EMBL/GenBank/DDBJ whole genome shotgun (WGS) entry which is preliminary data.</text>
</comment>
<dbReference type="AlphaFoldDB" id="A0AAJ2UKU8"/>
<dbReference type="Proteomes" id="UP001273589">
    <property type="component" value="Unassembled WGS sequence"/>
</dbReference>
<gene>
    <name evidence="1" type="ORF">PV367_09555</name>
</gene>
<dbReference type="RefSeq" id="WP_037699408.1">
    <property type="nucleotide sequence ID" value="NZ_JARAWN010000040.1"/>
</dbReference>
<reference evidence="1" key="1">
    <citation type="journal article" date="2023" name="Microb. Genom.">
        <title>Mesoterricola silvestris gen. nov., sp. nov., Mesoterricola sediminis sp. nov., Geothrix oryzae sp. nov., Geothrix edaphica sp. nov., Geothrix rubra sp. nov., and Geothrix limicola sp. nov., six novel members of Acidobacteriota isolated from soils.</title>
        <authorList>
            <person name="Weisberg A.J."/>
            <person name="Pearce E."/>
            <person name="Kramer C.G."/>
            <person name="Chang J.H."/>
            <person name="Clarke C.R."/>
        </authorList>
    </citation>
    <scope>NUCLEOTIDE SEQUENCE</scope>
    <source>
        <strain evidence="1">ND06-05F</strain>
    </source>
</reference>
<dbReference type="Pfam" id="PF14175">
    <property type="entry name" value="YaaC"/>
    <property type="match status" value="1"/>
</dbReference>
<protein>
    <submittedName>
        <fullName evidence="1">YaaC family protein</fullName>
    </submittedName>
</protein>
<name>A0AAJ2UKU8_9ACTN</name>
<evidence type="ECO:0000313" key="1">
    <source>
        <dbReference type="EMBL" id="MDX3130031.1"/>
    </source>
</evidence>
<sequence length="91" mass="10274">MPPCAGHDPRYTGDRYFLPVLPPMKRELHPLMAWWAVLYALSMLSRYQPAAWGSLINVDSSQHTVPIERLLEHAINHLPVLIADAITEVSS</sequence>
<proteinExistence type="predicted"/>
<dbReference type="EMBL" id="JARAWN010000040">
    <property type="protein sequence ID" value="MDX3130031.1"/>
    <property type="molecule type" value="Genomic_DNA"/>
</dbReference>
<organism evidence="1 2">
    <name type="scientific">Streptomyces europaeiscabiei</name>
    <dbReference type="NCBI Taxonomy" id="146819"/>
    <lineage>
        <taxon>Bacteria</taxon>
        <taxon>Bacillati</taxon>
        <taxon>Actinomycetota</taxon>
        <taxon>Actinomycetes</taxon>
        <taxon>Kitasatosporales</taxon>
        <taxon>Streptomycetaceae</taxon>
        <taxon>Streptomyces</taxon>
    </lineage>
</organism>
<evidence type="ECO:0000313" key="2">
    <source>
        <dbReference type="Proteomes" id="UP001273589"/>
    </source>
</evidence>